<protein>
    <recommendedName>
        <fullName evidence="16">Alternative oxidase</fullName>
    </recommendedName>
</protein>
<evidence type="ECO:0000256" key="9">
    <source>
        <dbReference type="ARBA" id="ARBA00022989"/>
    </source>
</evidence>
<proteinExistence type="inferred from homology"/>
<dbReference type="InterPro" id="IPR038659">
    <property type="entry name" value="AOX_sf"/>
</dbReference>
<keyword evidence="9 13" id="KW-1133">Transmembrane helix</keyword>
<sequence length="339" mass="38578">MLRSAARPNAIARRSAIVRLRALCAPALPREGSMGTHFRNSPSSHPLGVPKRIERVVAKGEWVNPTHNHVWSEEELDKVLSTQPRHQPETFAERVVNSTLKGVYWMFNKVTGYRAADPTPDSVAFRLIFLESIAGVPGMIAAQHRHFRSLRHMDRDYGWIHTLLEEAENERMHLLTFMKTFPPGPVTRSIVFVTQFGFAAIFASMYILSPRVAHRTVGYIEEMAVVTYCNVIDIMRTPGTQLHTAWGSMPAPEIAKTYWRLREDADMLEVFKQIAADETNHRDVNHTFASMARTDPNPYVGKHHKDANQCHTFWHEKATEGKDVDYLMNPVQRPKTAAS</sequence>
<keyword evidence="15" id="KW-1185">Reference proteome</keyword>
<keyword evidence="7" id="KW-0479">Metal-binding</keyword>
<organism evidence="14 15">
    <name type="scientific">Prymnesium parvum</name>
    <name type="common">Toxic golden alga</name>
    <dbReference type="NCBI Taxonomy" id="97485"/>
    <lineage>
        <taxon>Eukaryota</taxon>
        <taxon>Haptista</taxon>
        <taxon>Haptophyta</taxon>
        <taxon>Prymnesiophyceae</taxon>
        <taxon>Prymnesiales</taxon>
        <taxon>Prymnesiaceae</taxon>
        <taxon>Prymnesium</taxon>
    </lineage>
</organism>
<keyword evidence="5" id="KW-0679">Respiratory chain</keyword>
<evidence type="ECO:0000256" key="4">
    <source>
        <dbReference type="ARBA" id="ARBA00022448"/>
    </source>
</evidence>
<keyword evidence="4" id="KW-0813">Transport</keyword>
<dbReference type="Gene3D" id="1.20.1260.140">
    <property type="entry name" value="Alternative oxidase"/>
    <property type="match status" value="1"/>
</dbReference>
<dbReference type="GO" id="GO:0005739">
    <property type="term" value="C:mitochondrion"/>
    <property type="evidence" value="ECO:0007669"/>
    <property type="project" value="TreeGrafter"/>
</dbReference>
<dbReference type="GO" id="GO:0009916">
    <property type="term" value="F:alternative oxidase activity"/>
    <property type="evidence" value="ECO:0007669"/>
    <property type="project" value="InterPro"/>
</dbReference>
<evidence type="ECO:0000256" key="5">
    <source>
        <dbReference type="ARBA" id="ARBA00022660"/>
    </source>
</evidence>
<dbReference type="GO" id="GO:0046872">
    <property type="term" value="F:metal ion binding"/>
    <property type="evidence" value="ECO:0007669"/>
    <property type="project" value="UniProtKB-KW"/>
</dbReference>
<comment type="similarity">
    <text evidence="3">Belongs to the alternative oxidase family.</text>
</comment>
<evidence type="ECO:0000313" key="15">
    <source>
        <dbReference type="Proteomes" id="UP001515480"/>
    </source>
</evidence>
<gene>
    <name evidence="14" type="ORF">AB1Y20_011788</name>
</gene>
<evidence type="ECO:0000256" key="8">
    <source>
        <dbReference type="ARBA" id="ARBA00022982"/>
    </source>
</evidence>
<evidence type="ECO:0000313" key="14">
    <source>
        <dbReference type="EMBL" id="KAL1499589.1"/>
    </source>
</evidence>
<keyword evidence="12 13" id="KW-0472">Membrane</keyword>
<dbReference type="PANTHER" id="PTHR31803:SF3">
    <property type="entry name" value="ALTERNATIVE OXIDASE"/>
    <property type="match status" value="1"/>
</dbReference>
<dbReference type="AlphaFoldDB" id="A0AB34IJH2"/>
<comment type="subcellular location">
    <subcellularLocation>
        <location evidence="2">Membrane</location>
    </subcellularLocation>
</comment>
<dbReference type="InterPro" id="IPR002680">
    <property type="entry name" value="AOX"/>
</dbReference>
<evidence type="ECO:0000256" key="12">
    <source>
        <dbReference type="ARBA" id="ARBA00023136"/>
    </source>
</evidence>
<accession>A0AB34IJH2</accession>
<dbReference type="Proteomes" id="UP001515480">
    <property type="component" value="Unassembled WGS sequence"/>
</dbReference>
<dbReference type="Pfam" id="PF01786">
    <property type="entry name" value="AOX"/>
    <property type="match status" value="1"/>
</dbReference>
<name>A0AB34IJH2_PRYPA</name>
<evidence type="ECO:0000256" key="10">
    <source>
        <dbReference type="ARBA" id="ARBA00023002"/>
    </source>
</evidence>
<dbReference type="GO" id="GO:0016020">
    <property type="term" value="C:membrane"/>
    <property type="evidence" value="ECO:0007669"/>
    <property type="project" value="UniProtKB-SubCell"/>
</dbReference>
<evidence type="ECO:0000256" key="2">
    <source>
        <dbReference type="ARBA" id="ARBA00004370"/>
    </source>
</evidence>
<comment type="caution">
    <text evidence="14">The sequence shown here is derived from an EMBL/GenBank/DDBJ whole genome shotgun (WGS) entry which is preliminary data.</text>
</comment>
<evidence type="ECO:0000256" key="3">
    <source>
        <dbReference type="ARBA" id="ARBA00008388"/>
    </source>
</evidence>
<feature type="transmembrane region" description="Helical" evidence="13">
    <location>
        <begin position="189"/>
        <end position="208"/>
    </location>
</feature>
<keyword evidence="11" id="KW-0408">Iron</keyword>
<evidence type="ECO:0000256" key="13">
    <source>
        <dbReference type="SAM" id="Phobius"/>
    </source>
</evidence>
<keyword evidence="6 13" id="KW-0812">Transmembrane</keyword>
<dbReference type="PANTHER" id="PTHR31803">
    <property type="entry name" value="ALTERNATIVE OXIDASE"/>
    <property type="match status" value="1"/>
</dbReference>
<keyword evidence="10" id="KW-0560">Oxidoreductase</keyword>
<comment type="cofactor">
    <cofactor evidence="1">
        <name>Fe cation</name>
        <dbReference type="ChEBI" id="CHEBI:24875"/>
    </cofactor>
</comment>
<evidence type="ECO:0000256" key="1">
    <source>
        <dbReference type="ARBA" id="ARBA00001962"/>
    </source>
</evidence>
<evidence type="ECO:0008006" key="16">
    <source>
        <dbReference type="Google" id="ProtNLM"/>
    </source>
</evidence>
<dbReference type="GO" id="GO:0010230">
    <property type="term" value="P:alternative respiration"/>
    <property type="evidence" value="ECO:0007669"/>
    <property type="project" value="TreeGrafter"/>
</dbReference>
<evidence type="ECO:0000256" key="7">
    <source>
        <dbReference type="ARBA" id="ARBA00022723"/>
    </source>
</evidence>
<reference evidence="14 15" key="1">
    <citation type="journal article" date="2024" name="Science">
        <title>Giant polyketide synthase enzymes in the biosynthesis of giant marine polyether toxins.</title>
        <authorList>
            <person name="Fallon T.R."/>
            <person name="Shende V.V."/>
            <person name="Wierzbicki I.H."/>
            <person name="Pendleton A.L."/>
            <person name="Watervoot N.F."/>
            <person name="Auber R.P."/>
            <person name="Gonzalez D.J."/>
            <person name="Wisecaver J.H."/>
            <person name="Moore B.S."/>
        </authorList>
    </citation>
    <scope>NUCLEOTIDE SEQUENCE [LARGE SCALE GENOMIC DNA]</scope>
    <source>
        <strain evidence="14 15">12B1</strain>
    </source>
</reference>
<dbReference type="EMBL" id="JBGBPQ010000025">
    <property type="protein sequence ID" value="KAL1499589.1"/>
    <property type="molecule type" value="Genomic_DNA"/>
</dbReference>
<evidence type="ECO:0000256" key="6">
    <source>
        <dbReference type="ARBA" id="ARBA00022692"/>
    </source>
</evidence>
<evidence type="ECO:0000256" key="11">
    <source>
        <dbReference type="ARBA" id="ARBA00023004"/>
    </source>
</evidence>
<keyword evidence="8" id="KW-0249">Electron transport</keyword>